<dbReference type="AlphaFoldDB" id="A0A8S1QSX3"/>
<evidence type="ECO:0000313" key="3">
    <source>
        <dbReference type="Proteomes" id="UP000692954"/>
    </source>
</evidence>
<proteinExistence type="predicted"/>
<organism evidence="2 3">
    <name type="scientific">Paramecium sonneborni</name>
    <dbReference type="NCBI Taxonomy" id="65129"/>
    <lineage>
        <taxon>Eukaryota</taxon>
        <taxon>Sar</taxon>
        <taxon>Alveolata</taxon>
        <taxon>Ciliophora</taxon>
        <taxon>Intramacronucleata</taxon>
        <taxon>Oligohymenophorea</taxon>
        <taxon>Peniculida</taxon>
        <taxon>Parameciidae</taxon>
        <taxon>Paramecium</taxon>
    </lineage>
</organism>
<keyword evidence="1" id="KW-0175">Coiled coil</keyword>
<accession>A0A8S1QSX3</accession>
<name>A0A8S1QSX3_9CILI</name>
<comment type="caution">
    <text evidence="2">The sequence shown here is derived from an EMBL/GenBank/DDBJ whole genome shotgun (WGS) entry which is preliminary data.</text>
</comment>
<protein>
    <submittedName>
        <fullName evidence="2">Uncharacterized protein</fullName>
    </submittedName>
</protein>
<evidence type="ECO:0000313" key="2">
    <source>
        <dbReference type="EMBL" id="CAD8117934.1"/>
    </source>
</evidence>
<gene>
    <name evidence="2" type="ORF">PSON_ATCC_30995.1.T1150127</name>
</gene>
<keyword evidence="3" id="KW-1185">Reference proteome</keyword>
<dbReference type="EMBL" id="CAJJDN010000115">
    <property type="protein sequence ID" value="CAD8117934.1"/>
    <property type="molecule type" value="Genomic_DNA"/>
</dbReference>
<feature type="coiled-coil region" evidence="1">
    <location>
        <begin position="151"/>
        <end position="217"/>
    </location>
</feature>
<reference evidence="2" key="1">
    <citation type="submission" date="2021-01" db="EMBL/GenBank/DDBJ databases">
        <authorList>
            <consortium name="Genoscope - CEA"/>
            <person name="William W."/>
        </authorList>
    </citation>
    <scope>NUCLEOTIDE SEQUENCE</scope>
</reference>
<evidence type="ECO:0000256" key="1">
    <source>
        <dbReference type="SAM" id="Coils"/>
    </source>
</evidence>
<dbReference type="OrthoDB" id="294646at2759"/>
<sequence>MYEKKSQADRPTLKVQERNSKSITLWSNIDLQNNLNSVPSLYTVEIQKTYPKFQSRFKSVKARINVETETEQQQQQYQLSELIRLHTQISSIDHEVNQQKSFQPLFECFELLNNQIDSLIQIRIEYNQLTAQNGQLNFPQIGIELENTSKITLLSEKIKDCINQQKQVEEKLNLEINQLESQKNEINQTLNPINDEVLLLEKQLKNIENQNGFLNQQSNKKFFQLSILQEQFNCFKRCSKQLCILVQKQKVYDQNYEPYYIIRNQKYIEINSRSDQQILMSENKKSQAFIQKNSNRFDQIIHRKQFVNEDLSSELLKHTYVFFIQVLCKSIKNLYKSYPFNSNEISAIFQTQRVSDDQYVKINQILNQEKKCAEDQDSIVMFIVRKPSDFFLQFIVKVIECMQSFENQFCGLSDLNLHYNILNFKEDTIRQIFQSPLKEYDNKLNQISLNVSDSEIIQIKLELKLKHKLSRNIHFLYVIQEKITNQEAFCRQFKDCYKKKKGLKDQIGSVLESIIKNADKFLIITEMPEMIKMTCNQQKKLNQLKNLIHFSQTMASKRQ</sequence>
<dbReference type="Proteomes" id="UP000692954">
    <property type="component" value="Unassembled WGS sequence"/>
</dbReference>